<dbReference type="PANTHER" id="PTHR23039">
    <property type="entry name" value="NANCE-HORAN SYNDROME PROTEIN"/>
    <property type="match status" value="1"/>
</dbReference>
<feature type="compositionally biased region" description="Polar residues" evidence="1">
    <location>
        <begin position="1169"/>
        <end position="1183"/>
    </location>
</feature>
<reference evidence="2" key="1">
    <citation type="submission" date="2025-08" db="UniProtKB">
        <authorList>
            <consortium name="Ensembl"/>
        </authorList>
    </citation>
    <scope>IDENTIFICATION</scope>
</reference>
<feature type="region of interest" description="Disordered" evidence="1">
    <location>
        <begin position="760"/>
        <end position="1318"/>
    </location>
</feature>
<dbReference type="GeneTree" id="ENSGT00940000170349"/>
<feature type="compositionally biased region" description="Polar residues" evidence="1">
    <location>
        <begin position="1122"/>
        <end position="1140"/>
    </location>
</feature>
<feature type="region of interest" description="Disordered" evidence="1">
    <location>
        <begin position="58"/>
        <end position="84"/>
    </location>
</feature>
<sequence>DDDDKTPAPPQFQENVFVESSRSKYVEDLHTEALEGLKMMQQEEHKSICLYLSPHLSPASSASTFRPLNSGKKSEKTKTRRRHRRTVAGIPRHVQKELGLDRAAWMTNQRLDEEQFYNGDNSPVTGRPEQEAGSPEEPGVSPQAANIIHPLSKEKVAQLNAAHAAHRDDLALLRLNPHPGDERRPRSLAVPWMTTASSLQQDPASPVMTMSPQAAYMSKIIPNAVLPPSVDVVEISRNRSRSSVRTVSKSSLLLSSPAPSRASSRSSDTLVSDSSTISSSSTPRQKMPHVNNSAKDNKVNGAFHTKVLKREEKDGQLGRSLSVMKAKRAPPPPSRSYSLHNKVKLRTRDLAEVGVESSSMGQEMESKNSGSSPVPSTCVDSPGYHGDTSSLDDSTGSTSFTFKKSQLQAPKMEDSIKNAAIDCKEASEEKQGQFQVSKQSKVLSPSSGYSSQDGTSPQQPPRVSPKHKAGFLTKLQKLFSGSTSASLAPSLPTQPEVAEKANSTCEPKHNTVSSSASVQTLKELFNIPPPPKVHAPPPPPPEVWAHNKRTFELLLGPPAPENTYAIIKKNPKDRRQQRQSPSASREGSVKGFVVERKHKNTAVTVEPVNESLVAKKVPESGDLNAEVHKENRCGDSKGDCKEEKVRVSDILNGMLVKAVEKRQERLAVTTEEKGQKASSQATEGMTNPGTLTTISITKMSSSSSPPPVDGPLQPTMQTTEASTSVQVVSPESSWPPPPPPMAQVSINGADALEFPLPPPPLFGEETMPLSPGIPPPPPYIAPSRPTAQIEKASLLPKESSVSSSPVKEVPHLLPNVTVSSPPPKDFTLNAQETSQSAEKAAPLNKLAAPQSIPPAPPLPTQLQPSEQETDHPDIPPKPDNNDLPNSILIPQQTIPSPPPLEPLLKPSTEDSGGDEAPILPPSEFRNTPSLNEAEKLAPTPPIGIPLPPPLPAQLPASSNYKSGVLSTENEKQAPVCASDVGREQTAITPSLLKMVKLRSVDNSPEPPEVQDQASAKGVHEEPPTIVTSSLLQMVKLRSVNNSPEPPEASTGVKEEASPSFLQMVKLRSINNSPEPAEVTKDANEESVSKATPSSPQTVKLQPVNDSTQPPEAKEQPKPKAPVSQQLPDKELPTSSSSSEAPQKPIRKSLIMTTPPSTSPPATITSQPTLPQSQSVVVPATTLQTVVSPMKKSPPSTTSSGSMNLQEAIRLRTAARSKEGRASLLSPLSPQDYRKSPTSTASFIFSKSNRKSAIETKQKQEEKENVQNNAEDFAKTMVTSEGEPKTGGKVPPPVAKKPKSKGKEGQSRPRPSLPPPCFTEGMFFF</sequence>
<reference evidence="2" key="2">
    <citation type="submission" date="2025-09" db="UniProtKB">
        <authorList>
            <consortium name="Ensembl"/>
        </authorList>
    </citation>
    <scope>IDENTIFICATION</scope>
</reference>
<organism evidence="2 3">
    <name type="scientific">Fundulus heteroclitus</name>
    <name type="common">Killifish</name>
    <name type="synonym">Mummichog</name>
    <dbReference type="NCBI Taxonomy" id="8078"/>
    <lineage>
        <taxon>Eukaryota</taxon>
        <taxon>Metazoa</taxon>
        <taxon>Chordata</taxon>
        <taxon>Craniata</taxon>
        <taxon>Vertebrata</taxon>
        <taxon>Euteleostomi</taxon>
        <taxon>Actinopterygii</taxon>
        <taxon>Neopterygii</taxon>
        <taxon>Teleostei</taxon>
        <taxon>Neoteleostei</taxon>
        <taxon>Acanthomorphata</taxon>
        <taxon>Ovalentaria</taxon>
        <taxon>Atherinomorphae</taxon>
        <taxon>Cyprinodontiformes</taxon>
        <taxon>Fundulidae</taxon>
        <taxon>Fundulus</taxon>
    </lineage>
</organism>
<feature type="compositionally biased region" description="Polar residues" evidence="1">
    <location>
        <begin position="1088"/>
        <end position="1107"/>
    </location>
</feature>
<dbReference type="Proteomes" id="UP000265000">
    <property type="component" value="Unplaced"/>
</dbReference>
<feature type="compositionally biased region" description="Low complexity" evidence="1">
    <location>
        <begin position="793"/>
        <end position="807"/>
    </location>
</feature>
<feature type="region of interest" description="Disordered" evidence="1">
    <location>
        <begin position="667"/>
        <end position="717"/>
    </location>
</feature>
<proteinExistence type="predicted"/>
<feature type="region of interest" description="Disordered" evidence="1">
    <location>
        <begin position="483"/>
        <end position="516"/>
    </location>
</feature>
<feature type="region of interest" description="Disordered" evidence="1">
    <location>
        <begin position="310"/>
        <end position="338"/>
    </location>
</feature>
<feature type="region of interest" description="Disordered" evidence="1">
    <location>
        <begin position="555"/>
        <end position="591"/>
    </location>
</feature>
<protein>
    <recommendedName>
        <fullName evidence="4">KIAA1522</fullName>
    </recommendedName>
</protein>
<feature type="compositionally biased region" description="Polar residues" evidence="1">
    <location>
        <begin position="676"/>
        <end position="699"/>
    </location>
</feature>
<feature type="compositionally biased region" description="Polar residues" evidence="1">
    <location>
        <begin position="501"/>
        <end position="516"/>
    </location>
</feature>
<evidence type="ECO:0000313" key="2">
    <source>
        <dbReference type="Ensembl" id="ENSFHEP00000031625.1"/>
    </source>
</evidence>
<feature type="compositionally biased region" description="Polar residues" evidence="1">
    <location>
        <begin position="1235"/>
        <end position="1246"/>
    </location>
</feature>
<feature type="compositionally biased region" description="Low complexity" evidence="1">
    <location>
        <begin position="386"/>
        <end position="398"/>
    </location>
</feature>
<keyword evidence="3" id="KW-1185">Reference proteome</keyword>
<feature type="compositionally biased region" description="Polar residues" evidence="1">
    <location>
        <begin position="432"/>
        <end position="457"/>
    </location>
</feature>
<evidence type="ECO:0008006" key="4">
    <source>
        <dbReference type="Google" id="ProtNLM"/>
    </source>
</evidence>
<feature type="compositionally biased region" description="Basic and acidic residues" evidence="1">
    <location>
        <begin position="1077"/>
        <end position="1087"/>
    </location>
</feature>
<feature type="region of interest" description="Disordered" evidence="1">
    <location>
        <begin position="113"/>
        <end position="143"/>
    </location>
</feature>
<feature type="region of interest" description="Disordered" evidence="1">
    <location>
        <begin position="424"/>
        <end position="467"/>
    </location>
</feature>
<feature type="compositionally biased region" description="Pro residues" evidence="1">
    <location>
        <begin position="771"/>
        <end position="780"/>
    </location>
</feature>
<name>A0A3Q2UKQ8_FUNHE</name>
<evidence type="ECO:0000256" key="1">
    <source>
        <dbReference type="SAM" id="MobiDB-lite"/>
    </source>
</evidence>
<feature type="region of interest" description="Disordered" evidence="1">
    <location>
        <begin position="238"/>
        <end position="298"/>
    </location>
</feature>
<feature type="compositionally biased region" description="Basic and acidic residues" evidence="1">
    <location>
        <begin position="868"/>
        <end position="880"/>
    </location>
</feature>
<feature type="compositionally biased region" description="Polar residues" evidence="1">
    <location>
        <begin position="828"/>
        <end position="837"/>
    </location>
</feature>
<feature type="compositionally biased region" description="Low complexity" evidence="1">
    <location>
        <begin position="241"/>
        <end position="284"/>
    </location>
</feature>
<accession>A0A3Q2UKQ8</accession>
<dbReference type="Ensembl" id="ENSFHET00000033410.1">
    <property type="protein sequence ID" value="ENSFHEP00000031625.1"/>
    <property type="gene ID" value="ENSFHEG00000017649.1"/>
</dbReference>
<feature type="compositionally biased region" description="Pro residues" evidence="1">
    <location>
        <begin position="938"/>
        <end position="952"/>
    </location>
</feature>
<feature type="compositionally biased region" description="Polar residues" evidence="1">
    <location>
        <begin position="356"/>
        <end position="379"/>
    </location>
</feature>
<dbReference type="GO" id="GO:0030154">
    <property type="term" value="P:cell differentiation"/>
    <property type="evidence" value="ECO:0007669"/>
    <property type="project" value="TreeGrafter"/>
</dbReference>
<feature type="compositionally biased region" description="Basic and acidic residues" evidence="1">
    <location>
        <begin position="1251"/>
        <end position="1264"/>
    </location>
</feature>
<feature type="compositionally biased region" description="Polar residues" evidence="1">
    <location>
        <begin position="483"/>
        <end position="493"/>
    </location>
</feature>
<feature type="compositionally biased region" description="Low complexity" evidence="1">
    <location>
        <begin position="1152"/>
        <end position="1168"/>
    </location>
</feature>
<feature type="compositionally biased region" description="Polar residues" evidence="1">
    <location>
        <begin position="957"/>
        <end position="967"/>
    </location>
</feature>
<evidence type="ECO:0000313" key="3">
    <source>
        <dbReference type="Proteomes" id="UP000265000"/>
    </source>
</evidence>
<feature type="compositionally biased region" description="Low complexity" evidence="1">
    <location>
        <begin position="1184"/>
        <end position="1202"/>
    </location>
</feature>
<dbReference type="PANTHER" id="PTHR23039:SF6">
    <property type="entry name" value="SIMILAR TO MKIAA1522 PROTEIN"/>
    <property type="match status" value="1"/>
</dbReference>
<feature type="region of interest" description="Disordered" evidence="1">
    <location>
        <begin position="354"/>
        <end position="398"/>
    </location>
</feature>